<keyword evidence="4" id="KW-0812">Transmembrane</keyword>
<name>E6X9Q1_CELAD</name>
<keyword evidence="1" id="KW-0805">Transcription regulation</keyword>
<feature type="transmembrane region" description="Helical" evidence="4">
    <location>
        <begin position="313"/>
        <end position="330"/>
    </location>
</feature>
<dbReference type="EMBL" id="CP002453">
    <property type="protein sequence ID" value="ADV49821.1"/>
    <property type="molecule type" value="Genomic_DNA"/>
</dbReference>
<feature type="transmembrane region" description="Helical" evidence="4">
    <location>
        <begin position="342"/>
        <end position="359"/>
    </location>
</feature>
<accession>E6X9Q1</accession>
<feature type="transmembrane region" description="Helical" evidence="4">
    <location>
        <begin position="456"/>
        <end position="480"/>
    </location>
</feature>
<dbReference type="KEGG" id="cao:Celal_2534"/>
<dbReference type="Gene3D" id="1.10.10.60">
    <property type="entry name" value="Homeodomain-like"/>
    <property type="match status" value="2"/>
</dbReference>
<dbReference type="GO" id="GO:0003700">
    <property type="term" value="F:DNA-binding transcription factor activity"/>
    <property type="evidence" value="ECO:0007669"/>
    <property type="project" value="InterPro"/>
</dbReference>
<dbReference type="eggNOG" id="COG2207">
    <property type="taxonomic scope" value="Bacteria"/>
</dbReference>
<dbReference type="Gene3D" id="2.60.40.10">
    <property type="entry name" value="Immunoglobulins"/>
    <property type="match status" value="1"/>
</dbReference>
<evidence type="ECO:0000256" key="3">
    <source>
        <dbReference type="ARBA" id="ARBA00023163"/>
    </source>
</evidence>
<feature type="signal peptide" evidence="5">
    <location>
        <begin position="1"/>
        <end position="25"/>
    </location>
</feature>
<dbReference type="Pfam" id="PF12833">
    <property type="entry name" value="HTH_18"/>
    <property type="match status" value="1"/>
</dbReference>
<keyword evidence="3" id="KW-0804">Transcription</keyword>
<dbReference type="AlphaFoldDB" id="E6X9Q1"/>
<proteinExistence type="predicted"/>
<dbReference type="InterPro" id="IPR014756">
    <property type="entry name" value="Ig_E-set"/>
</dbReference>
<feature type="chain" id="PRO_5003215575" evidence="5">
    <location>
        <begin position="26"/>
        <end position="614"/>
    </location>
</feature>
<dbReference type="SUPFAM" id="SSF81296">
    <property type="entry name" value="E set domains"/>
    <property type="match status" value="1"/>
</dbReference>
<evidence type="ECO:0000256" key="2">
    <source>
        <dbReference type="ARBA" id="ARBA00023125"/>
    </source>
</evidence>
<dbReference type="GO" id="GO:0043565">
    <property type="term" value="F:sequence-specific DNA binding"/>
    <property type="evidence" value="ECO:0007669"/>
    <property type="project" value="InterPro"/>
</dbReference>
<dbReference type="InterPro" id="IPR018060">
    <property type="entry name" value="HTH_AraC"/>
</dbReference>
<dbReference type="SUPFAM" id="SSF46689">
    <property type="entry name" value="Homeodomain-like"/>
    <property type="match status" value="1"/>
</dbReference>
<keyword evidence="4" id="KW-1133">Transmembrane helix</keyword>
<dbReference type="SMART" id="SM00342">
    <property type="entry name" value="HTH_ARAC"/>
    <property type="match status" value="1"/>
</dbReference>
<dbReference type="OrthoDB" id="9779074at2"/>
<evidence type="ECO:0000256" key="1">
    <source>
        <dbReference type="ARBA" id="ARBA00023015"/>
    </source>
</evidence>
<feature type="transmembrane region" description="Helical" evidence="4">
    <location>
        <begin position="277"/>
        <end position="293"/>
    </location>
</feature>
<evidence type="ECO:0000256" key="4">
    <source>
        <dbReference type="SAM" id="Phobius"/>
    </source>
</evidence>
<evidence type="ECO:0000313" key="7">
    <source>
        <dbReference type="EMBL" id="ADV49821.1"/>
    </source>
</evidence>
<dbReference type="PANTHER" id="PTHR43280:SF29">
    <property type="entry name" value="ARAC-FAMILY TRANSCRIPTIONAL REGULATOR"/>
    <property type="match status" value="1"/>
</dbReference>
<dbReference type="RefSeq" id="WP_013551293.1">
    <property type="nucleotide sequence ID" value="NC_014934.1"/>
</dbReference>
<feature type="domain" description="HTH araC/xylS-type" evidence="6">
    <location>
        <begin position="518"/>
        <end position="614"/>
    </location>
</feature>
<reference evidence="7 8" key="1">
    <citation type="journal article" date="2010" name="Stand. Genomic Sci.">
        <title>Complete genome sequence of Cellulophaga algicola type strain (IC166).</title>
        <authorList>
            <person name="Abt B."/>
            <person name="Lu M."/>
            <person name="Misra M."/>
            <person name="Han C."/>
            <person name="Nolan M."/>
            <person name="Lucas S."/>
            <person name="Hammon N."/>
            <person name="Deshpande S."/>
            <person name="Cheng J.F."/>
            <person name="Tapia R."/>
            <person name="Goodwin L."/>
            <person name="Pitluck S."/>
            <person name="Liolios K."/>
            <person name="Pagani I."/>
            <person name="Ivanova N."/>
            <person name="Mavromatis K."/>
            <person name="Ovchinikova G."/>
            <person name="Pati A."/>
            <person name="Chen A."/>
            <person name="Palaniappan K."/>
            <person name="Land M."/>
            <person name="Hauser L."/>
            <person name="Chang Y.J."/>
            <person name="Jeffries C.D."/>
            <person name="Detter J.C."/>
            <person name="Brambilla E."/>
            <person name="Rohde M."/>
            <person name="Tindall B.J."/>
            <person name="Goker M."/>
            <person name="Woyke T."/>
            <person name="Bristow J."/>
            <person name="Eisen J.A."/>
            <person name="Markowitz V."/>
            <person name="Hugenholtz P."/>
            <person name="Kyrpides N.C."/>
            <person name="Klenk H.P."/>
            <person name="Lapidus A."/>
        </authorList>
    </citation>
    <scope>NUCLEOTIDE SEQUENCE [LARGE SCALE GENOMIC DNA]</scope>
    <source>
        <strain evidence="8">DSM 14237 / IC166 / ACAM 630</strain>
    </source>
</reference>
<feature type="transmembrane region" description="Helical" evidence="4">
    <location>
        <begin position="246"/>
        <end position="265"/>
    </location>
</feature>
<keyword evidence="5" id="KW-0732">Signal</keyword>
<evidence type="ECO:0000256" key="5">
    <source>
        <dbReference type="SAM" id="SignalP"/>
    </source>
</evidence>
<evidence type="ECO:0000259" key="6">
    <source>
        <dbReference type="PROSITE" id="PS01124"/>
    </source>
</evidence>
<organism evidence="7 8">
    <name type="scientific">Cellulophaga algicola (strain DSM 14237 / IC166 / ACAM 630)</name>
    <dbReference type="NCBI Taxonomy" id="688270"/>
    <lineage>
        <taxon>Bacteria</taxon>
        <taxon>Pseudomonadati</taxon>
        <taxon>Bacteroidota</taxon>
        <taxon>Flavobacteriia</taxon>
        <taxon>Flavobacteriales</taxon>
        <taxon>Flavobacteriaceae</taxon>
        <taxon>Cellulophaga</taxon>
    </lineage>
</organism>
<protein>
    <submittedName>
        <fullName evidence="7">Helix-turn-helix domain-containing protein AraC type</fullName>
    </submittedName>
</protein>
<dbReference type="PROSITE" id="PS01124">
    <property type="entry name" value="HTH_ARAC_FAMILY_2"/>
    <property type="match status" value="1"/>
</dbReference>
<dbReference type="HOGENOM" id="CLU_436641_0_0_10"/>
<dbReference type="InterPro" id="IPR013783">
    <property type="entry name" value="Ig-like_fold"/>
</dbReference>
<dbReference type="STRING" id="688270.Celal_2534"/>
<gene>
    <name evidence="7" type="ordered locus">Celal_2534</name>
</gene>
<dbReference type="Proteomes" id="UP000008634">
    <property type="component" value="Chromosome"/>
</dbReference>
<dbReference type="InterPro" id="IPR009057">
    <property type="entry name" value="Homeodomain-like_sf"/>
</dbReference>
<keyword evidence="2" id="KW-0238">DNA-binding</keyword>
<keyword evidence="8" id="KW-1185">Reference proteome</keyword>
<dbReference type="PANTHER" id="PTHR43280">
    <property type="entry name" value="ARAC-FAMILY TRANSCRIPTIONAL REGULATOR"/>
    <property type="match status" value="1"/>
</dbReference>
<keyword evidence="4" id="KW-0472">Membrane</keyword>
<feature type="transmembrane region" description="Helical" evidence="4">
    <location>
        <begin position="379"/>
        <end position="396"/>
    </location>
</feature>
<evidence type="ECO:0000313" key="8">
    <source>
        <dbReference type="Proteomes" id="UP000008634"/>
    </source>
</evidence>
<sequence length="614" mass="71416">MFKSISFFTLFLIVTFFNCSLFLNAQTTFVLDDVAPSGIDEPTYYLSGSFNEWEPGNTRYKFEKKQDGKYYTKPLVFEDATIMFLVTRGSWETVEVEGDGLPVLTRKISFAQPIDSLHLKISGWADIEGRAISAKKITVKVTEIPKSTPPDAPIYIAGNFNGWVPGDKRYKLLKADDGSYHIDVPLYYPRLAYKFTRGNWYTVEGKAYGRPRNDRFKLISNETLNEPLIEQISYWEDQSSGLFNPYTLILILAGIQGIFLIFIINSYDNNNRIANRVLSVLLLLLAIILLTRVSLYDRDIYNSYPRLSLFQDLVYFLYAPIFFIYIKKLLKIPSNPKAPNHWWYFVPFMVQVIVYLLFFFEPLHQFIDRAVSRFYPSEIYITIGGIALLFNIWFWFKIRQVIKNYLKNIENTYSYDQDINYLNTIMLLKGGCLLLWVLIFIVGGYGYIMTNSLSTLTLFLVDSIWILFSLTVFLLGYYAIKQPAIFKIHEVKEVIPKANTNDNEFLQLKEKLIQCMEIEKVFLDPALSLPELAQKLQTNVHLLSRTINDGFDKNFRDYVNEYRVTTFIEKVNKEGYRNHTFLGIALDVGFNSKSSFNRSFKKITGKTPREYFKA</sequence>